<dbReference type="KEGG" id="ptkz:JDV02_003845"/>
<feature type="compositionally biased region" description="Low complexity" evidence="1">
    <location>
        <begin position="589"/>
        <end position="609"/>
    </location>
</feature>
<feature type="region of interest" description="Disordered" evidence="1">
    <location>
        <begin position="127"/>
        <end position="195"/>
    </location>
</feature>
<feature type="compositionally biased region" description="Polar residues" evidence="1">
    <location>
        <begin position="620"/>
        <end position="629"/>
    </location>
</feature>
<protein>
    <submittedName>
        <fullName evidence="2">Uncharacterized protein</fullName>
    </submittedName>
</protein>
<evidence type="ECO:0000313" key="3">
    <source>
        <dbReference type="Proteomes" id="UP000829364"/>
    </source>
</evidence>
<evidence type="ECO:0000256" key="1">
    <source>
        <dbReference type="SAM" id="MobiDB-lite"/>
    </source>
</evidence>
<reference evidence="2" key="1">
    <citation type="submission" date="2021-11" db="EMBL/GenBank/DDBJ databases">
        <title>Purpureocillium_takamizusanense_genome.</title>
        <authorList>
            <person name="Nguyen N.-H."/>
        </authorList>
    </citation>
    <scope>NUCLEOTIDE SEQUENCE</scope>
    <source>
        <strain evidence="2">PT3</strain>
    </source>
</reference>
<feature type="compositionally biased region" description="Basic and acidic residues" evidence="1">
    <location>
        <begin position="474"/>
        <end position="504"/>
    </location>
</feature>
<organism evidence="2 3">
    <name type="scientific">Purpureocillium takamizusanense</name>
    <dbReference type="NCBI Taxonomy" id="2060973"/>
    <lineage>
        <taxon>Eukaryota</taxon>
        <taxon>Fungi</taxon>
        <taxon>Dikarya</taxon>
        <taxon>Ascomycota</taxon>
        <taxon>Pezizomycotina</taxon>
        <taxon>Sordariomycetes</taxon>
        <taxon>Hypocreomycetidae</taxon>
        <taxon>Hypocreales</taxon>
        <taxon>Ophiocordycipitaceae</taxon>
        <taxon>Purpureocillium</taxon>
    </lineage>
</organism>
<accession>A0A9Q8QD87</accession>
<evidence type="ECO:0000313" key="2">
    <source>
        <dbReference type="EMBL" id="UNI17505.1"/>
    </source>
</evidence>
<feature type="region of interest" description="Disordered" evidence="1">
    <location>
        <begin position="218"/>
        <end position="354"/>
    </location>
</feature>
<name>A0A9Q8QD87_9HYPO</name>
<gene>
    <name evidence="2" type="ORF">JDV02_003845</name>
</gene>
<keyword evidence="3" id="KW-1185">Reference proteome</keyword>
<sequence length="802" mass="86702">MAPIPRASHTMSRADGVYDLEAQLGFGVGTAQHFTRLLRGFITLFTTRQTRIPGRGLNDWNSDDHQQGLTEAATAFLEDHGRQLWPDEHEPVAADATRRLHHTRDHDRIVVLLRHIIFKKNKYWHKNHMNRTGRGSTTSSGSPAQPSTREPEPEPEPEPATTWTFPSPEAPASRPPLEGSGSRAPETHTSSRFDSRAFALSAEGSGGPRVPYASMRADSVVTDGGSRGAGEGPGGATPMSYARRGGQSPRRSARKSRPPYRGDQADEEFVERLIASDLPEEPPTPAPRRRKRRRDGGSGRYTHRAKRQARAHVDSTSAGEAASALPPRRSLAEAVGQASATRPASTDGLHEAGRVTREARVVTLRLPTSYPSVAAAYQTGIATGATQPPRGQPTVARPSTEEASGFRTELAPSSVGSGRDAQGGSEGMEYGLSPRFDRMMEEFVNDFSAQSKTPSLAGGVHDRETEGPSIRPSTHGDETVQRDVQTEQVEETRTLPDQERRSVGERSPTLEQEDDRAEVPQPAADPSLPAGSSDAAGMGPPPVPSWPVDDEVSSSSSRGRGFRAQTAPPWLYRPGQQTSAHPSPPPSPTRETPSTSSPTPSGGSGTASAVAMEPAPPVETTCSNASPTQPAAAATHVHQPGTGLEEGPTLAFDDTVRAPGDAPEEPYIYQLRNHTHTAMWFPGRRFEELKLSDFNEGIAELTGLDFNNSGAKGVSITMKAPGGEEICHWIRYGGDREMENFRKTFREFMILVTGSRRDGGHGAASTNTEVFRLTIEPLTEEVKKTMKRQHQRWVHEGGAVPS</sequence>
<dbReference type="AlphaFoldDB" id="A0A9Q8QD87"/>
<dbReference type="OrthoDB" id="5138733at2759"/>
<feature type="compositionally biased region" description="Gly residues" evidence="1">
    <location>
        <begin position="225"/>
        <end position="235"/>
    </location>
</feature>
<proteinExistence type="predicted"/>
<feature type="compositionally biased region" description="Basic and acidic residues" evidence="1">
    <location>
        <begin position="185"/>
        <end position="195"/>
    </location>
</feature>
<dbReference type="RefSeq" id="XP_047840986.1">
    <property type="nucleotide sequence ID" value="XM_047985011.1"/>
</dbReference>
<dbReference type="Proteomes" id="UP000829364">
    <property type="component" value="Chromosome 3"/>
</dbReference>
<feature type="compositionally biased region" description="Basic residues" evidence="1">
    <location>
        <begin position="301"/>
        <end position="310"/>
    </location>
</feature>
<feature type="compositionally biased region" description="Low complexity" evidence="1">
    <location>
        <begin position="132"/>
        <end position="142"/>
    </location>
</feature>
<dbReference type="GeneID" id="72065801"/>
<feature type="region of interest" description="Disordered" evidence="1">
    <location>
        <begin position="382"/>
        <end position="647"/>
    </location>
</feature>
<dbReference type="EMBL" id="CP086356">
    <property type="protein sequence ID" value="UNI17505.1"/>
    <property type="molecule type" value="Genomic_DNA"/>
</dbReference>